<keyword evidence="1" id="KW-0472">Membrane</keyword>
<dbReference type="Proteomes" id="UP001151088">
    <property type="component" value="Unassembled WGS sequence"/>
</dbReference>
<protein>
    <submittedName>
        <fullName evidence="3">Tripartite tricarboxylate transporter TctB family protein</fullName>
    </submittedName>
</protein>
<gene>
    <name evidence="3" type="ORF">NVS89_06750</name>
</gene>
<feature type="transmembrane region" description="Helical" evidence="1">
    <location>
        <begin position="12"/>
        <end position="29"/>
    </location>
</feature>
<feature type="transmembrane region" description="Helical" evidence="1">
    <location>
        <begin position="144"/>
        <end position="165"/>
    </location>
</feature>
<accession>A0A9X2PFY8</accession>
<evidence type="ECO:0000259" key="2">
    <source>
        <dbReference type="Pfam" id="PF07331"/>
    </source>
</evidence>
<sequence>MKFLRTSERSAGEVICALSFLALGAFVVLDGLQYPVMADGIVGPGLMPLVWGASLAAVAVVLVVNALRGASVMDDLPPPVDGENLSIADFAEDDTEAAGKPTTVAGILILMGLSVVLAPAVGLIPMLGVLVFVCVFAFEREGFLTAALMAIGSMAAAWALFVWLFEVPVPVGSVWQAMGF</sequence>
<dbReference type="Pfam" id="PF07331">
    <property type="entry name" value="TctB"/>
    <property type="match status" value="1"/>
</dbReference>
<proteinExistence type="predicted"/>
<dbReference type="EMBL" id="JANTHZ010000002">
    <property type="protein sequence ID" value="MCS0494792.1"/>
    <property type="molecule type" value="Genomic_DNA"/>
</dbReference>
<keyword evidence="1" id="KW-0812">Transmembrane</keyword>
<evidence type="ECO:0000313" key="3">
    <source>
        <dbReference type="EMBL" id="MCS0494792.1"/>
    </source>
</evidence>
<keyword evidence="1" id="KW-1133">Transmembrane helix</keyword>
<feature type="transmembrane region" description="Helical" evidence="1">
    <location>
        <begin position="107"/>
        <end position="138"/>
    </location>
</feature>
<dbReference type="RefSeq" id="WP_258731832.1">
    <property type="nucleotide sequence ID" value="NZ_JANTHY010000002.1"/>
</dbReference>
<evidence type="ECO:0000256" key="1">
    <source>
        <dbReference type="SAM" id="Phobius"/>
    </source>
</evidence>
<dbReference type="AlphaFoldDB" id="A0A9X2PFY8"/>
<evidence type="ECO:0000313" key="4">
    <source>
        <dbReference type="Proteomes" id="UP001151088"/>
    </source>
</evidence>
<reference evidence="3" key="1">
    <citation type="submission" date="2022-08" db="EMBL/GenBank/DDBJ databases">
        <authorList>
            <person name="Li F."/>
        </authorList>
    </citation>
    <scope>NUCLEOTIDE SEQUENCE</scope>
    <source>
        <strain evidence="3">MQZ15Z-1</strain>
    </source>
</reference>
<name>A0A9X2PFY8_9HYPH</name>
<feature type="domain" description="DUF1468" evidence="2">
    <location>
        <begin position="15"/>
        <end position="170"/>
    </location>
</feature>
<dbReference type="InterPro" id="IPR009936">
    <property type="entry name" value="DUF1468"/>
</dbReference>
<organism evidence="3 4">
    <name type="scientific">Ancylobacter mangrovi</name>
    <dbReference type="NCBI Taxonomy" id="2972472"/>
    <lineage>
        <taxon>Bacteria</taxon>
        <taxon>Pseudomonadati</taxon>
        <taxon>Pseudomonadota</taxon>
        <taxon>Alphaproteobacteria</taxon>
        <taxon>Hyphomicrobiales</taxon>
        <taxon>Xanthobacteraceae</taxon>
        <taxon>Ancylobacter</taxon>
    </lineage>
</organism>
<feature type="transmembrane region" description="Helical" evidence="1">
    <location>
        <begin position="49"/>
        <end position="67"/>
    </location>
</feature>
<keyword evidence="4" id="KW-1185">Reference proteome</keyword>
<comment type="caution">
    <text evidence="3">The sequence shown here is derived from an EMBL/GenBank/DDBJ whole genome shotgun (WGS) entry which is preliminary data.</text>
</comment>